<comment type="caution">
    <text evidence="1">The sequence shown here is derived from an EMBL/GenBank/DDBJ whole genome shotgun (WGS) entry which is preliminary data.</text>
</comment>
<dbReference type="Proteomes" id="UP001075001">
    <property type="component" value="Unassembled WGS sequence"/>
</dbReference>
<gene>
    <name evidence="1" type="ORF">OXR69_014185</name>
</gene>
<dbReference type="EMBL" id="JAPQEX020000001">
    <property type="protein sequence ID" value="MDG1643008.1"/>
    <property type="molecule type" value="Genomic_DNA"/>
</dbReference>
<keyword evidence="2" id="KW-1185">Reference proteome</keyword>
<proteinExistence type="predicted"/>
<evidence type="ECO:0000313" key="2">
    <source>
        <dbReference type="Proteomes" id="UP001075001"/>
    </source>
</evidence>
<protein>
    <recommendedName>
        <fullName evidence="3">Tail fiber protein</fullName>
    </recommendedName>
</protein>
<dbReference type="RefSeq" id="WP_267986087.1">
    <property type="nucleotide sequence ID" value="NZ_JAPQEX020000001.1"/>
</dbReference>
<name>A0ABT6EF49_9ENTR</name>
<evidence type="ECO:0008006" key="3">
    <source>
        <dbReference type="Google" id="ProtNLM"/>
    </source>
</evidence>
<accession>A0ABT6EF49</accession>
<organism evidence="1 2">
    <name type="scientific">Klebsiella huaxiensis</name>
    <dbReference type="NCBI Taxonomy" id="2153354"/>
    <lineage>
        <taxon>Bacteria</taxon>
        <taxon>Pseudomonadati</taxon>
        <taxon>Pseudomonadota</taxon>
        <taxon>Gammaproteobacteria</taxon>
        <taxon>Enterobacterales</taxon>
        <taxon>Enterobacteriaceae</taxon>
        <taxon>Klebsiella/Raoultella group</taxon>
        <taxon>Klebsiella</taxon>
    </lineage>
</organism>
<reference evidence="1" key="1">
    <citation type="submission" date="2023-03" db="EMBL/GenBank/DDBJ databases">
        <title>identification of new KPC variant in Klebsiella huaxiensis from the Hospital Sewage Samples in China.</title>
        <authorList>
            <person name="Wu Y."/>
        </authorList>
    </citation>
    <scope>NUCLEOTIDE SEQUENCE</scope>
    <source>
        <strain evidence="1">ZR-9</strain>
    </source>
</reference>
<evidence type="ECO:0000313" key="1">
    <source>
        <dbReference type="EMBL" id="MDG1643008.1"/>
    </source>
</evidence>
<sequence length="313" mass="33367">MAENNFKPFAIGSGANVSSQTDWEKLVALSTGFTAGIARSDQINKALRQATVIASVLAQFIANQTNSDVLDDGDTDALLIKLVQALNLSGDERFLKTANNLSEISNNGSAAKASARTNLGLGSAATRNTGTDGDAIPLLSGANVWSATQSMAGSGEVDNGEVRSAADMFYPYGTSGTMWSEFYSSDISEDHFEHRIVVSKSGARKYFRFKESGELSAEGDIKTGGGVYDKGGRVYSPDNKQPPNYIDEIGAYAFAWYDGAVEYNATVSGTALFPSTGDGNHSSSALSGTWRCMGRTETINDQHRTTLWQKIAN</sequence>